<dbReference type="InterPro" id="IPR040976">
    <property type="entry name" value="Pkinase_fungal"/>
</dbReference>
<proteinExistence type="predicted"/>
<feature type="domain" description="Fungal-type protein kinase" evidence="2">
    <location>
        <begin position="210"/>
        <end position="535"/>
    </location>
</feature>
<accession>A0AAD4DVW1</accession>
<feature type="region of interest" description="Disordered" evidence="1">
    <location>
        <begin position="164"/>
        <end position="185"/>
    </location>
</feature>
<protein>
    <recommendedName>
        <fullName evidence="2">Fungal-type protein kinase domain-containing protein</fullName>
    </recommendedName>
</protein>
<dbReference type="GeneID" id="64667359"/>
<name>A0AAD4DVW1_9AGAM</name>
<gene>
    <name evidence="3" type="ORF">F5891DRAFT_743323</name>
</gene>
<organism evidence="3 4">
    <name type="scientific">Suillus fuscotomentosus</name>
    <dbReference type="NCBI Taxonomy" id="1912939"/>
    <lineage>
        <taxon>Eukaryota</taxon>
        <taxon>Fungi</taxon>
        <taxon>Dikarya</taxon>
        <taxon>Basidiomycota</taxon>
        <taxon>Agaricomycotina</taxon>
        <taxon>Agaricomycetes</taxon>
        <taxon>Agaricomycetidae</taxon>
        <taxon>Boletales</taxon>
        <taxon>Suillineae</taxon>
        <taxon>Suillaceae</taxon>
        <taxon>Suillus</taxon>
    </lineage>
</organism>
<dbReference type="RefSeq" id="XP_041219430.1">
    <property type="nucleotide sequence ID" value="XM_041373061.1"/>
</dbReference>
<dbReference type="AlphaFoldDB" id="A0AAD4DVW1"/>
<evidence type="ECO:0000256" key="1">
    <source>
        <dbReference type="SAM" id="MobiDB-lite"/>
    </source>
</evidence>
<feature type="compositionally biased region" description="Polar residues" evidence="1">
    <location>
        <begin position="167"/>
        <end position="180"/>
    </location>
</feature>
<keyword evidence="4" id="KW-1185">Reference proteome</keyword>
<dbReference type="PANTHER" id="PTHR38248:SF2">
    <property type="entry name" value="FUNK1 11"/>
    <property type="match status" value="1"/>
</dbReference>
<dbReference type="Pfam" id="PF17667">
    <property type="entry name" value="Pkinase_fungal"/>
    <property type="match status" value="1"/>
</dbReference>
<dbReference type="SUPFAM" id="SSF56112">
    <property type="entry name" value="Protein kinase-like (PK-like)"/>
    <property type="match status" value="1"/>
</dbReference>
<dbReference type="PANTHER" id="PTHR38248">
    <property type="entry name" value="FUNK1 6"/>
    <property type="match status" value="1"/>
</dbReference>
<evidence type="ECO:0000313" key="3">
    <source>
        <dbReference type="EMBL" id="KAG1893854.1"/>
    </source>
</evidence>
<dbReference type="Proteomes" id="UP001195769">
    <property type="component" value="Unassembled WGS sequence"/>
</dbReference>
<dbReference type="InterPro" id="IPR011009">
    <property type="entry name" value="Kinase-like_dom_sf"/>
</dbReference>
<dbReference type="EMBL" id="JABBWK010000089">
    <property type="protein sequence ID" value="KAG1893854.1"/>
    <property type="molecule type" value="Genomic_DNA"/>
</dbReference>
<sequence length="642" mass="72839">MPCPWDPYSTVDMICQQNHMPMHQTHQTKKSTRKPDLTILSLNNACALFQDEKRGKKDKQTGTQKNDEKDDEQRNTKLKAHMDTSATAKPNNHLWKDVLACIEFKRKTPGMTKGIKPPLSTYTVTDHVPTNSEYLPVDHLKAEVPTPGPLQTPATQLVSDAAPVRSSGLTAAQPSPGGSSSKRKITDTLESAAKKSKMNPDDTDADLDVTIQTGLYAAEIFAPNLGVNYFLNIIVVDDVIWIWYYDRQGIVQCSGIQDLPQFMVLLYALQRFKVHDWGQNKDLIPVPVQGKRCKEFNIQDKELGTVDLLLHTSHDERVTHYGPQGRATNLVAVTSEALTNKYGNLRDGMVAKIFLGEVNRTSESEILKRVEEITKRHATVQDHVPELLWHHTFTNPASVIREVLGVPDSNTGIRVLYILLFRKLKPIMELQGKELFDVWHQCILCHLTLWKEGVCHQNISPGNLMWYWKDGKQIGVLNDYDLSSLADDPGPRGNKRTVLVPFMALDFIIREGQQGKVKHLYRHDLESFMWCFVWISLRYENGVLLPRRLRPFDEWATLDAGMTKYCFHRFRTLPACLPTKPLMWRFLVACLNVLHPEPDSSTEVDELTVTNTEESVSDIDNLLAKFTATRAWATLSSPSFSQ</sequence>
<feature type="region of interest" description="Disordered" evidence="1">
    <location>
        <begin position="51"/>
        <end position="75"/>
    </location>
</feature>
<evidence type="ECO:0000313" key="4">
    <source>
        <dbReference type="Proteomes" id="UP001195769"/>
    </source>
</evidence>
<comment type="caution">
    <text evidence="3">The sequence shown here is derived from an EMBL/GenBank/DDBJ whole genome shotgun (WGS) entry which is preliminary data.</text>
</comment>
<reference evidence="3" key="1">
    <citation type="journal article" date="2020" name="New Phytol.">
        <title>Comparative genomics reveals dynamic genome evolution in host specialist ectomycorrhizal fungi.</title>
        <authorList>
            <person name="Lofgren L.A."/>
            <person name="Nguyen N.H."/>
            <person name="Vilgalys R."/>
            <person name="Ruytinx J."/>
            <person name="Liao H.L."/>
            <person name="Branco S."/>
            <person name="Kuo A."/>
            <person name="LaButti K."/>
            <person name="Lipzen A."/>
            <person name="Andreopoulos W."/>
            <person name="Pangilinan J."/>
            <person name="Riley R."/>
            <person name="Hundley H."/>
            <person name="Na H."/>
            <person name="Barry K."/>
            <person name="Grigoriev I.V."/>
            <person name="Stajich J.E."/>
            <person name="Kennedy P.G."/>
        </authorList>
    </citation>
    <scope>NUCLEOTIDE SEQUENCE</scope>
    <source>
        <strain evidence="3">FC203</strain>
    </source>
</reference>
<evidence type="ECO:0000259" key="2">
    <source>
        <dbReference type="Pfam" id="PF17667"/>
    </source>
</evidence>